<evidence type="ECO:0000313" key="2">
    <source>
        <dbReference type="EMBL" id="CAA7394794.1"/>
    </source>
</evidence>
<sequence>MVTVPGNNRGSPSLVQQEEDQPKKPLCKAAILSPPHKRVGSALKQSRE</sequence>
<gene>
    <name evidence="2" type="ORF">SI8410_04005455</name>
</gene>
<keyword evidence="3" id="KW-1185">Reference proteome</keyword>
<reference evidence="2" key="1">
    <citation type="submission" date="2020-02" db="EMBL/GenBank/DDBJ databases">
        <authorList>
            <person name="Scholz U."/>
            <person name="Mascher M."/>
            <person name="Fiebig A."/>
        </authorList>
    </citation>
    <scope>NUCLEOTIDE SEQUENCE</scope>
</reference>
<organism evidence="2 3">
    <name type="scientific">Spirodela intermedia</name>
    <name type="common">Intermediate duckweed</name>
    <dbReference type="NCBI Taxonomy" id="51605"/>
    <lineage>
        <taxon>Eukaryota</taxon>
        <taxon>Viridiplantae</taxon>
        <taxon>Streptophyta</taxon>
        <taxon>Embryophyta</taxon>
        <taxon>Tracheophyta</taxon>
        <taxon>Spermatophyta</taxon>
        <taxon>Magnoliopsida</taxon>
        <taxon>Liliopsida</taxon>
        <taxon>Araceae</taxon>
        <taxon>Lemnoideae</taxon>
        <taxon>Spirodela</taxon>
    </lineage>
</organism>
<accession>A0A7I8KC74</accession>
<feature type="region of interest" description="Disordered" evidence="1">
    <location>
        <begin position="1"/>
        <end position="48"/>
    </location>
</feature>
<evidence type="ECO:0000256" key="1">
    <source>
        <dbReference type="SAM" id="MobiDB-lite"/>
    </source>
</evidence>
<evidence type="ECO:0000313" key="3">
    <source>
        <dbReference type="Proteomes" id="UP000663760"/>
    </source>
</evidence>
<protein>
    <submittedName>
        <fullName evidence="2">Uncharacterized protein</fullName>
    </submittedName>
</protein>
<proteinExistence type="predicted"/>
<feature type="compositionally biased region" description="Polar residues" evidence="1">
    <location>
        <begin position="1"/>
        <end position="16"/>
    </location>
</feature>
<dbReference type="Proteomes" id="UP000663760">
    <property type="component" value="Chromosome 4"/>
</dbReference>
<dbReference type="EMBL" id="LR746267">
    <property type="protein sequence ID" value="CAA7394794.1"/>
    <property type="molecule type" value="Genomic_DNA"/>
</dbReference>
<name>A0A7I8KC74_SPIIN</name>
<dbReference type="AlphaFoldDB" id="A0A7I8KC74"/>